<gene>
    <name evidence="3" type="ORF">ACFPWU_05160</name>
</gene>
<keyword evidence="2" id="KW-0812">Transmembrane</keyword>
<keyword evidence="4" id="KW-1185">Reference proteome</keyword>
<protein>
    <submittedName>
        <fullName evidence="3">Uncharacterized protein</fullName>
    </submittedName>
</protein>
<evidence type="ECO:0000313" key="4">
    <source>
        <dbReference type="Proteomes" id="UP001596098"/>
    </source>
</evidence>
<evidence type="ECO:0000256" key="2">
    <source>
        <dbReference type="SAM" id="Phobius"/>
    </source>
</evidence>
<name>A0ABW1QYZ2_9ACTN</name>
<evidence type="ECO:0000313" key="3">
    <source>
        <dbReference type="EMBL" id="MFC6153050.1"/>
    </source>
</evidence>
<feature type="transmembrane region" description="Helical" evidence="2">
    <location>
        <begin position="68"/>
        <end position="89"/>
    </location>
</feature>
<feature type="region of interest" description="Disordered" evidence="1">
    <location>
        <begin position="135"/>
        <end position="163"/>
    </location>
</feature>
<dbReference type="EMBL" id="JBHSQI010000002">
    <property type="protein sequence ID" value="MFC6153050.1"/>
    <property type="molecule type" value="Genomic_DNA"/>
</dbReference>
<dbReference type="Proteomes" id="UP001596098">
    <property type="component" value="Unassembled WGS sequence"/>
</dbReference>
<proteinExistence type="predicted"/>
<feature type="transmembrane region" description="Helical" evidence="2">
    <location>
        <begin position="15"/>
        <end position="48"/>
    </location>
</feature>
<sequence length="163" mass="17402">MIGLINTDGDSGAQIFQVVTVALLLFAAFLQEGALCLLIASPLVYGVAYSVHGLTRIIQQTAGPRHHALGMIGIVALGSLAFEGTSTVLRVNPHQSVSASDVVAADCSTFERALDRGPEFADADRGWLLQTTPTRCRPRRRAPASRSATPGRWPCPPARSRPR</sequence>
<reference evidence="4" key="1">
    <citation type="journal article" date="2019" name="Int. J. Syst. Evol. Microbiol.">
        <title>The Global Catalogue of Microorganisms (GCM) 10K type strain sequencing project: providing services to taxonomists for standard genome sequencing and annotation.</title>
        <authorList>
            <consortium name="The Broad Institute Genomics Platform"/>
            <consortium name="The Broad Institute Genome Sequencing Center for Infectious Disease"/>
            <person name="Wu L."/>
            <person name="Ma J."/>
        </authorList>
    </citation>
    <scope>NUCLEOTIDE SEQUENCE [LARGE SCALE GENOMIC DNA]</scope>
    <source>
        <strain evidence="4">DFY28</strain>
    </source>
</reference>
<accession>A0ABW1QYZ2</accession>
<keyword evidence="2" id="KW-0472">Membrane</keyword>
<keyword evidence="2" id="KW-1133">Transmembrane helix</keyword>
<organism evidence="3 4">
    <name type="scientific">Nocardioides yefusunii</name>
    <dbReference type="NCBI Taxonomy" id="2500546"/>
    <lineage>
        <taxon>Bacteria</taxon>
        <taxon>Bacillati</taxon>
        <taxon>Actinomycetota</taxon>
        <taxon>Actinomycetes</taxon>
        <taxon>Propionibacteriales</taxon>
        <taxon>Nocardioidaceae</taxon>
        <taxon>Nocardioides</taxon>
    </lineage>
</organism>
<feature type="compositionally biased region" description="Pro residues" evidence="1">
    <location>
        <begin position="153"/>
        <end position="163"/>
    </location>
</feature>
<dbReference type="RefSeq" id="WP_128219343.1">
    <property type="nucleotide sequence ID" value="NZ_CP034929.1"/>
</dbReference>
<comment type="caution">
    <text evidence="3">The sequence shown here is derived from an EMBL/GenBank/DDBJ whole genome shotgun (WGS) entry which is preliminary data.</text>
</comment>
<evidence type="ECO:0000256" key="1">
    <source>
        <dbReference type="SAM" id="MobiDB-lite"/>
    </source>
</evidence>